<evidence type="ECO:0000259" key="4">
    <source>
        <dbReference type="Pfam" id="PF22111"/>
    </source>
</evidence>
<name>A0AA37RU27_9GAMM</name>
<dbReference type="InterPro" id="IPR054337">
    <property type="entry name" value="Mtrc-MtrF-like_dom_II/IV"/>
</dbReference>
<keyword evidence="7" id="KW-1185">Reference proteome</keyword>
<feature type="chain" id="PRO_5041462809" evidence="3">
    <location>
        <begin position="23"/>
        <end position="669"/>
    </location>
</feature>
<gene>
    <name evidence="6" type="primary">mtrC_1</name>
    <name evidence="6" type="ORF">GCM10007895_01050</name>
</gene>
<proteinExistence type="predicted"/>
<feature type="region of interest" description="Disordered" evidence="2">
    <location>
        <begin position="25"/>
        <end position="48"/>
    </location>
</feature>
<evidence type="ECO:0000259" key="5">
    <source>
        <dbReference type="Pfam" id="PF22113"/>
    </source>
</evidence>
<dbReference type="InterPro" id="IPR020014">
    <property type="entry name" value="Decahaem_cyt-c_OmcA/MtrC"/>
</dbReference>
<feature type="signal peptide" evidence="3">
    <location>
        <begin position="1"/>
        <end position="22"/>
    </location>
</feature>
<dbReference type="RefSeq" id="WP_095506166.1">
    <property type="nucleotide sequence ID" value="NZ_BSNC01000001.1"/>
</dbReference>
<dbReference type="Pfam" id="PF22113">
    <property type="entry name" value="Mtrc-MtrF_II-IV_dom"/>
    <property type="match status" value="2"/>
</dbReference>
<accession>A0AA37RU27</accession>
<evidence type="ECO:0000256" key="1">
    <source>
        <dbReference type="ARBA" id="ARBA00022729"/>
    </source>
</evidence>
<dbReference type="SUPFAM" id="SSF48695">
    <property type="entry name" value="Multiheme cytochromes"/>
    <property type="match status" value="1"/>
</dbReference>
<evidence type="ECO:0000256" key="3">
    <source>
        <dbReference type="SAM" id="SignalP"/>
    </source>
</evidence>
<dbReference type="Gene3D" id="1.10.720.180">
    <property type="match status" value="1"/>
</dbReference>
<dbReference type="EMBL" id="BSNC01000001">
    <property type="protein sequence ID" value="GLP94799.1"/>
    <property type="molecule type" value="Genomic_DNA"/>
</dbReference>
<feature type="domain" description="Outer membrane cytochrome MtrC/MtrF-like" evidence="5">
    <location>
        <begin position="500"/>
        <end position="660"/>
    </location>
</feature>
<dbReference type="AlphaFoldDB" id="A0AA37RU27"/>
<reference evidence="6" key="2">
    <citation type="submission" date="2023-01" db="EMBL/GenBank/DDBJ databases">
        <title>Draft genome sequence of Paraferrimonas sedimenticola strain NBRC 101628.</title>
        <authorList>
            <person name="Sun Q."/>
            <person name="Mori K."/>
        </authorList>
    </citation>
    <scope>NUCLEOTIDE SEQUENCE</scope>
    <source>
        <strain evidence="6">NBRC 101628</strain>
    </source>
</reference>
<dbReference type="PANTHER" id="PTHR35038:SF6">
    <property type="entry name" value="SURFACE LOCALIZED DECAHEME CYTOCHROME C LIPOPROTEIN"/>
    <property type="match status" value="1"/>
</dbReference>
<evidence type="ECO:0000313" key="7">
    <source>
        <dbReference type="Proteomes" id="UP001161422"/>
    </source>
</evidence>
<reference evidence="6" key="1">
    <citation type="journal article" date="2014" name="Int. J. Syst. Evol. Microbiol.">
        <title>Complete genome sequence of Corynebacterium casei LMG S-19264T (=DSM 44701T), isolated from a smear-ripened cheese.</title>
        <authorList>
            <consortium name="US DOE Joint Genome Institute (JGI-PGF)"/>
            <person name="Walter F."/>
            <person name="Albersmeier A."/>
            <person name="Kalinowski J."/>
            <person name="Ruckert C."/>
        </authorList>
    </citation>
    <scope>NUCLEOTIDE SEQUENCE</scope>
    <source>
        <strain evidence="6">NBRC 101628</strain>
    </source>
</reference>
<dbReference type="GO" id="GO:0016491">
    <property type="term" value="F:oxidoreductase activity"/>
    <property type="evidence" value="ECO:0007669"/>
    <property type="project" value="TreeGrafter"/>
</dbReference>
<dbReference type="PANTHER" id="PTHR35038">
    <property type="entry name" value="DISSIMILATORY SULFITE REDUCTASE SIRA"/>
    <property type="match status" value="1"/>
</dbReference>
<keyword evidence="1 3" id="KW-0732">Signal</keyword>
<dbReference type="NCBIfam" id="TIGR03507">
    <property type="entry name" value="decahem_SO1788"/>
    <property type="match status" value="1"/>
</dbReference>
<dbReference type="InterPro" id="IPR051829">
    <property type="entry name" value="Multiheme_Cytochr_ET"/>
</dbReference>
<comment type="caution">
    <text evidence="6">The sequence shown here is derived from an EMBL/GenBank/DDBJ whole genome shotgun (WGS) entry which is preliminary data.</text>
</comment>
<dbReference type="PROSITE" id="PS51257">
    <property type="entry name" value="PROKAR_LIPOPROTEIN"/>
    <property type="match status" value="1"/>
</dbReference>
<dbReference type="Proteomes" id="UP001161422">
    <property type="component" value="Unassembled WGS sequence"/>
</dbReference>
<protein>
    <submittedName>
        <fullName evidence="6">Cytochrome c</fullName>
    </submittedName>
</protein>
<organism evidence="6 7">
    <name type="scientific">Paraferrimonas sedimenticola</name>
    <dbReference type="NCBI Taxonomy" id="375674"/>
    <lineage>
        <taxon>Bacteria</taxon>
        <taxon>Pseudomonadati</taxon>
        <taxon>Pseudomonadota</taxon>
        <taxon>Gammaproteobacteria</taxon>
        <taxon>Alteromonadales</taxon>
        <taxon>Ferrimonadaceae</taxon>
        <taxon>Paraferrimonas</taxon>
    </lineage>
</organism>
<feature type="domain" description="Decaheme cytochrome c component MtrC/MtrF" evidence="4">
    <location>
        <begin position="64"/>
        <end position="176"/>
    </location>
</feature>
<feature type="domain" description="Outer membrane cytochrome MtrC/MtrF-like" evidence="5">
    <location>
        <begin position="183"/>
        <end position="324"/>
    </location>
</feature>
<sequence length="669" mass="71906">MEIHKSNLKKLLIASMVSAALAGCAQDGKDGQPGEPGEPGRPGGTPATSIEVLNLEVDAVTYEGNQPTIQVYASNEEGQPVVGITGMGMVVAQLTPQGDKNPGDSAEWSRTARVSGADNYVDQKNGYYTFTPAIDGFDAALTQRYNVYAGGKGKVLEDGVTEVPRREIVADFNGQGGIAHYTKDIVSHEACTQCHDESEPLTRRHSSYYTNETCATCHNGSFRTETQWKHLVHNIHNSTKSFTDKNGDEYTGEKAEHLLQNNCSSCHVESEELTEWGNWTRVPTMETCSSCHNVDFQAGQGHSQQLDNSNCIACHNAEWTEELHLRKSTDTAAVIDQVGMSLTLEYVAAAEGQTTGSANLIVGLNDGNGNDIDASSMLSKIKRIETLTNVGPNFPVMGYSANEANGIQGKKAIDLVKDGQLQGDAAIENGKFVVNTGSLPFAEGDADTAFTFAGLAVCSDADQIVECNEDGSSEYTGTKASLAHVTASGDAPSLRHIDSVNFASCQSCHGEDWQIHKGYHAGFVMNTEQMGREVDGELRVGTDACVTCHTPEGTYSPTKNGAWEMKIHTTHSGQQVVSDCAQCHDSFNLEAFANKGAIRTYESDDAQGYTTPRTATCLSCHSSDSIGHGLENMGAVVNDDFTKANQAAQSETCFFCHDVTVDDHRAIKM</sequence>
<evidence type="ECO:0000313" key="6">
    <source>
        <dbReference type="EMBL" id="GLP94799.1"/>
    </source>
</evidence>
<dbReference type="Pfam" id="PF22111">
    <property type="entry name" value="MtrC-MtrF_N"/>
    <property type="match status" value="1"/>
</dbReference>
<dbReference type="InterPro" id="IPR036280">
    <property type="entry name" value="Multihaem_cyt_sf"/>
</dbReference>
<dbReference type="InterPro" id="IPR054334">
    <property type="entry name" value="MtrC-MtrF_dom_I"/>
</dbReference>
<evidence type="ECO:0000256" key="2">
    <source>
        <dbReference type="SAM" id="MobiDB-lite"/>
    </source>
</evidence>